<name>A0A3D9I890_9BACL</name>
<evidence type="ECO:0000313" key="1">
    <source>
        <dbReference type="EMBL" id="RED57972.1"/>
    </source>
</evidence>
<dbReference type="EMBL" id="QRDY01000009">
    <property type="protein sequence ID" value="RED57972.1"/>
    <property type="molecule type" value="Genomic_DNA"/>
</dbReference>
<dbReference type="AlphaFoldDB" id="A0A3D9I890"/>
<accession>A0A3D9I890</accession>
<sequence>MRISHHSFSFSFHKASKMTFIGFAIFLGLSALIGQFASANSAKLIPEDAIRIRIIANSDKEADQSVKYNVRDEVSEIIASWGSMPESHDEARDLIRSRLPEIQKAVDTKLRALGAPYGGTVELARVPFPDKMFDGAEYAAGDYEALRITLGQGTGANWWCVLFPPLCLTAATAKDDKATAIEAKQTSFSKKQADAAPADEQPKAKFFLWEILQKLFAFIGSLF</sequence>
<evidence type="ECO:0000313" key="2">
    <source>
        <dbReference type="Proteomes" id="UP000256869"/>
    </source>
</evidence>
<organism evidence="1 2">
    <name type="scientific">Cohnella lupini</name>
    <dbReference type="NCBI Taxonomy" id="1294267"/>
    <lineage>
        <taxon>Bacteria</taxon>
        <taxon>Bacillati</taxon>
        <taxon>Bacillota</taxon>
        <taxon>Bacilli</taxon>
        <taxon>Bacillales</taxon>
        <taxon>Paenibacillaceae</taxon>
        <taxon>Cohnella</taxon>
    </lineage>
</organism>
<proteinExistence type="predicted"/>
<reference evidence="1 2" key="1">
    <citation type="submission" date="2018-07" db="EMBL/GenBank/DDBJ databases">
        <title>Genomic Encyclopedia of Type Strains, Phase III (KMG-III): the genomes of soil and plant-associated and newly described type strains.</title>
        <authorList>
            <person name="Whitman W."/>
        </authorList>
    </citation>
    <scope>NUCLEOTIDE SEQUENCE [LARGE SCALE GENOMIC DNA]</scope>
    <source>
        <strain evidence="1 2">CECT 8236</strain>
    </source>
</reference>
<gene>
    <name evidence="1" type="ORF">DFP95_1097</name>
</gene>
<dbReference type="Proteomes" id="UP000256869">
    <property type="component" value="Unassembled WGS sequence"/>
</dbReference>
<dbReference type="Pfam" id="PF09551">
    <property type="entry name" value="Spore_II_R"/>
    <property type="match status" value="1"/>
</dbReference>
<keyword evidence="2" id="KW-1185">Reference proteome</keyword>
<protein>
    <submittedName>
        <fullName evidence="1">Stage II sporulation protein R</fullName>
    </submittedName>
</protein>
<dbReference type="InterPro" id="IPR014202">
    <property type="entry name" value="Spore_II_R"/>
</dbReference>
<dbReference type="RefSeq" id="WP_115993647.1">
    <property type="nucleotide sequence ID" value="NZ_QRDY01000009.1"/>
</dbReference>
<dbReference type="OrthoDB" id="9793324at2"/>
<comment type="caution">
    <text evidence="1">The sequence shown here is derived from an EMBL/GenBank/DDBJ whole genome shotgun (WGS) entry which is preliminary data.</text>
</comment>